<gene>
    <name evidence="2" type="ORF">UFOVP410_134</name>
</gene>
<organism evidence="2">
    <name type="scientific">uncultured Caudovirales phage</name>
    <dbReference type="NCBI Taxonomy" id="2100421"/>
    <lineage>
        <taxon>Viruses</taxon>
        <taxon>Duplodnaviria</taxon>
        <taxon>Heunggongvirae</taxon>
        <taxon>Uroviricota</taxon>
        <taxon>Caudoviricetes</taxon>
        <taxon>Peduoviridae</taxon>
        <taxon>Maltschvirus</taxon>
        <taxon>Maltschvirus maltsch</taxon>
    </lineage>
</organism>
<name>A0A6J5M2X3_9CAUD</name>
<protein>
    <submittedName>
        <fullName evidence="2">Uncharacterized protein</fullName>
    </submittedName>
</protein>
<dbReference type="EMBL" id="LR796388">
    <property type="protein sequence ID" value="CAB4141295.1"/>
    <property type="molecule type" value="Genomic_DNA"/>
</dbReference>
<accession>A0A6J5M2X3</accession>
<proteinExistence type="predicted"/>
<sequence>MKTALELAQEYARHHRYSTETKQEDIVDIFYNGYLAGLQARQTDIQLLEQQLQNAYNSIMLLEAKIYE</sequence>
<reference evidence="2" key="1">
    <citation type="submission" date="2020-04" db="EMBL/GenBank/DDBJ databases">
        <authorList>
            <person name="Chiriac C."/>
            <person name="Salcher M."/>
            <person name="Ghai R."/>
            <person name="Kavagutti S V."/>
        </authorList>
    </citation>
    <scope>NUCLEOTIDE SEQUENCE</scope>
</reference>
<evidence type="ECO:0000256" key="1">
    <source>
        <dbReference type="SAM" id="Coils"/>
    </source>
</evidence>
<feature type="coiled-coil region" evidence="1">
    <location>
        <begin position="38"/>
        <end position="65"/>
    </location>
</feature>
<keyword evidence="1" id="KW-0175">Coiled coil</keyword>
<evidence type="ECO:0000313" key="2">
    <source>
        <dbReference type="EMBL" id="CAB4141295.1"/>
    </source>
</evidence>